<dbReference type="EMBL" id="CAMPGE010009233">
    <property type="protein sequence ID" value="CAI2368106.1"/>
    <property type="molecule type" value="Genomic_DNA"/>
</dbReference>
<protein>
    <submittedName>
        <fullName evidence="2">Uncharacterized protein</fullName>
    </submittedName>
</protein>
<dbReference type="AlphaFoldDB" id="A0AAD1UF12"/>
<evidence type="ECO:0000256" key="1">
    <source>
        <dbReference type="SAM" id="MobiDB-lite"/>
    </source>
</evidence>
<dbReference type="Proteomes" id="UP001295684">
    <property type="component" value="Unassembled WGS sequence"/>
</dbReference>
<name>A0AAD1UF12_EUPCR</name>
<feature type="compositionally biased region" description="Basic and acidic residues" evidence="1">
    <location>
        <begin position="25"/>
        <end position="35"/>
    </location>
</feature>
<keyword evidence="3" id="KW-1185">Reference proteome</keyword>
<feature type="compositionally biased region" description="Polar residues" evidence="1">
    <location>
        <begin position="10"/>
        <end position="22"/>
    </location>
</feature>
<evidence type="ECO:0000313" key="3">
    <source>
        <dbReference type="Proteomes" id="UP001295684"/>
    </source>
</evidence>
<feature type="region of interest" description="Disordered" evidence="1">
    <location>
        <begin position="51"/>
        <end position="102"/>
    </location>
</feature>
<feature type="region of interest" description="Disordered" evidence="1">
    <location>
        <begin position="147"/>
        <end position="170"/>
    </location>
</feature>
<reference evidence="2" key="1">
    <citation type="submission" date="2023-07" db="EMBL/GenBank/DDBJ databases">
        <authorList>
            <consortium name="AG Swart"/>
            <person name="Singh M."/>
            <person name="Singh A."/>
            <person name="Seah K."/>
            <person name="Emmerich C."/>
        </authorList>
    </citation>
    <scope>NUCLEOTIDE SEQUENCE</scope>
    <source>
        <strain evidence="2">DP1</strain>
    </source>
</reference>
<evidence type="ECO:0000313" key="2">
    <source>
        <dbReference type="EMBL" id="CAI2368106.1"/>
    </source>
</evidence>
<organism evidence="2 3">
    <name type="scientific">Euplotes crassus</name>
    <dbReference type="NCBI Taxonomy" id="5936"/>
    <lineage>
        <taxon>Eukaryota</taxon>
        <taxon>Sar</taxon>
        <taxon>Alveolata</taxon>
        <taxon>Ciliophora</taxon>
        <taxon>Intramacronucleata</taxon>
        <taxon>Spirotrichea</taxon>
        <taxon>Hypotrichia</taxon>
        <taxon>Euplotida</taxon>
        <taxon>Euplotidae</taxon>
        <taxon>Moneuplotes</taxon>
    </lineage>
</organism>
<proteinExistence type="predicted"/>
<accession>A0AAD1UF12</accession>
<gene>
    <name evidence="2" type="ORF">ECRASSUSDP1_LOCUS9395</name>
</gene>
<sequence>MESIHKKSFFKTNTQTPQTFQSFEGEIKEDSSEENRKIASRLDYYHGNALHKLQSQASEKGMKISKKKNKGKKNKSQGFFLSNTQRPFTARVNKPPKKHSNLSSCELKNIRKIVKKATNLAMIRESIEKESREKSSKSIKIVLETPKNSSIPSRRKKRVRSHQKPASHGRNFEGLYFQSSENYLNNDMHFLYQGGTPINEVEENENYKPVPLSVAKINFRSEIRPVKYNRDYYDSKYQSGPTKFEYDKSKQNSRKCSVVNLTPFEGTSPADSFRATYFQKAEIRPFSKKTMSRAKHQLERHPTEKKTVYEKRKVHSLTRKLAKHNKSLFTKDQLSDLIHKRRVEKVFEAVKSTEHSWGTKSKSRKNLKTIKSKIDSFVKPKKIFSPLKNEYINKNMSKSGSVSYKVLRKRDNKESIGWQPENKINLRIVTGLKTKKTPFYGHLRLKSVQQNKGIL</sequence>
<feature type="region of interest" description="Disordered" evidence="1">
    <location>
        <begin position="1"/>
        <end position="35"/>
    </location>
</feature>
<feature type="compositionally biased region" description="Basic residues" evidence="1">
    <location>
        <begin position="63"/>
        <end position="75"/>
    </location>
</feature>
<feature type="compositionally biased region" description="Basic residues" evidence="1">
    <location>
        <begin position="153"/>
        <end position="167"/>
    </location>
</feature>
<comment type="caution">
    <text evidence="2">The sequence shown here is derived from an EMBL/GenBank/DDBJ whole genome shotgun (WGS) entry which is preliminary data.</text>
</comment>
<feature type="compositionally biased region" description="Polar residues" evidence="1">
    <location>
        <begin position="77"/>
        <end position="87"/>
    </location>
</feature>